<dbReference type="InterPro" id="IPR036162">
    <property type="entry name" value="Resolvase-like_N_sf"/>
</dbReference>
<dbReference type="PROSITE" id="PS51736">
    <property type="entry name" value="RECOMBINASES_3"/>
    <property type="match status" value="1"/>
</dbReference>
<protein>
    <submittedName>
        <fullName evidence="5">Recombinase family protein</fullName>
    </submittedName>
</protein>
<name>A0ABU9WW33_9MICC</name>
<dbReference type="PANTHER" id="PTHR30461">
    <property type="entry name" value="DNA-INVERTASE FROM LAMBDOID PROPHAGE"/>
    <property type="match status" value="1"/>
</dbReference>
<dbReference type="InterPro" id="IPR050639">
    <property type="entry name" value="SSR_resolvase"/>
</dbReference>
<reference evidence="5 6" key="1">
    <citation type="submission" date="2024-05" db="EMBL/GenBank/DDBJ databases">
        <title>Sinomonas sp. nov., isolated from a waste landfill.</title>
        <authorList>
            <person name="Zhao Y."/>
        </authorList>
    </citation>
    <scope>NUCLEOTIDE SEQUENCE [LARGE SCALE GENOMIC DNA]</scope>
    <source>
        <strain evidence="5 6">CCTCC AB2014300</strain>
    </source>
</reference>
<proteinExistence type="predicted"/>
<evidence type="ECO:0000259" key="4">
    <source>
        <dbReference type="PROSITE" id="PS51736"/>
    </source>
</evidence>
<keyword evidence="3" id="KW-0233">DNA recombination</keyword>
<keyword evidence="2" id="KW-0238">DNA-binding</keyword>
<feature type="domain" description="Resolvase/invertase-type recombinase catalytic" evidence="4">
    <location>
        <begin position="2"/>
        <end position="143"/>
    </location>
</feature>
<evidence type="ECO:0000256" key="1">
    <source>
        <dbReference type="ARBA" id="ARBA00022908"/>
    </source>
</evidence>
<accession>A0ABU9WW33</accession>
<evidence type="ECO:0000256" key="3">
    <source>
        <dbReference type="ARBA" id="ARBA00023172"/>
    </source>
</evidence>
<keyword evidence="1" id="KW-0229">DNA integration</keyword>
<comment type="caution">
    <text evidence="5">The sequence shown here is derived from an EMBL/GenBank/DDBJ whole genome shotgun (WGS) entry which is preliminary data.</text>
</comment>
<dbReference type="InterPro" id="IPR006118">
    <property type="entry name" value="Recombinase_CS"/>
</dbReference>
<dbReference type="RefSeq" id="WP_345882877.1">
    <property type="nucleotide sequence ID" value="NZ_JBDFRB010000001.1"/>
</dbReference>
<dbReference type="SUPFAM" id="SSF53041">
    <property type="entry name" value="Resolvase-like"/>
    <property type="match status" value="1"/>
</dbReference>
<dbReference type="Proteomes" id="UP001422074">
    <property type="component" value="Unassembled WGS sequence"/>
</dbReference>
<dbReference type="SMART" id="SM00857">
    <property type="entry name" value="Resolvase"/>
    <property type="match status" value="1"/>
</dbReference>
<organism evidence="5 6">
    <name type="scientific">Sinomonas halotolerans</name>
    <dbReference type="NCBI Taxonomy" id="1644133"/>
    <lineage>
        <taxon>Bacteria</taxon>
        <taxon>Bacillati</taxon>
        <taxon>Actinomycetota</taxon>
        <taxon>Actinomycetes</taxon>
        <taxon>Micrococcales</taxon>
        <taxon>Micrococcaceae</taxon>
        <taxon>Sinomonas</taxon>
    </lineage>
</organism>
<keyword evidence="6" id="KW-1185">Reference proteome</keyword>
<dbReference type="PANTHER" id="PTHR30461:SF2">
    <property type="entry name" value="SERINE RECOMBINASE PINE-RELATED"/>
    <property type="match status" value="1"/>
</dbReference>
<evidence type="ECO:0000313" key="6">
    <source>
        <dbReference type="Proteomes" id="UP001422074"/>
    </source>
</evidence>
<evidence type="ECO:0000313" key="5">
    <source>
        <dbReference type="EMBL" id="MEN2743384.1"/>
    </source>
</evidence>
<evidence type="ECO:0000256" key="2">
    <source>
        <dbReference type="ARBA" id="ARBA00023125"/>
    </source>
</evidence>
<dbReference type="CDD" id="cd03768">
    <property type="entry name" value="SR_ResInv"/>
    <property type="match status" value="1"/>
</dbReference>
<dbReference type="Gene3D" id="3.40.50.1390">
    <property type="entry name" value="Resolvase, N-terminal catalytic domain"/>
    <property type="match status" value="1"/>
</dbReference>
<dbReference type="EMBL" id="JBDFRB010000001">
    <property type="protein sequence ID" value="MEN2743384.1"/>
    <property type="molecule type" value="Genomic_DNA"/>
</dbReference>
<sequence>MALLGYMRVSTADQVTDGQRDALLAAGVRDDGQHLFVDHGVSGRLASRPALDRLLAAARHGDTIVVAKLDRLGRSLANLISLFDELGARGVGVRVLDNPVLSTDGTSAQAKLLLGIFGALAEFERALISERTRTGLEAARARGRRGGRPRVTADDPRVIRAKTRHAAGELTPDEIARLEGISVPTLYRWLALEPGPAPV</sequence>
<gene>
    <name evidence="5" type="ORF">ABCQ75_02370</name>
</gene>
<dbReference type="InterPro" id="IPR006119">
    <property type="entry name" value="Resolv_N"/>
</dbReference>
<dbReference type="PROSITE" id="PS00398">
    <property type="entry name" value="RECOMBINASES_2"/>
    <property type="match status" value="1"/>
</dbReference>
<dbReference type="Pfam" id="PF00239">
    <property type="entry name" value="Resolvase"/>
    <property type="match status" value="1"/>
</dbReference>